<evidence type="ECO:0000313" key="2">
    <source>
        <dbReference type="Proteomes" id="UP000028488"/>
    </source>
</evidence>
<accession>A0A076EEA7</accession>
<gene>
    <name evidence="1" type="ORF">EP51_02055</name>
</gene>
<organism evidence="1 2">
    <name type="scientific">Rhodococcus opacus</name>
    <name type="common">Nocardia opaca</name>
    <dbReference type="NCBI Taxonomy" id="37919"/>
    <lineage>
        <taxon>Bacteria</taxon>
        <taxon>Bacillati</taxon>
        <taxon>Actinomycetota</taxon>
        <taxon>Actinomycetes</taxon>
        <taxon>Mycobacteriales</taxon>
        <taxon>Nocardiaceae</taxon>
        <taxon>Rhodococcus</taxon>
    </lineage>
</organism>
<reference evidence="1 2" key="1">
    <citation type="submission" date="2014-07" db="EMBL/GenBank/DDBJ databases">
        <title>Genome Sequence of Rhodococcus opacus Strain R7, a Biodegrader of Mono- and Polycyclic Aromatic Hydrocarbons.</title>
        <authorList>
            <person name="Di Gennaro P."/>
            <person name="Zampolli J."/>
            <person name="Presti I."/>
            <person name="Cappelletti M."/>
            <person name="D'Ursi P."/>
            <person name="Orro A."/>
            <person name="Mezzelani A."/>
            <person name="Milanesi L."/>
        </authorList>
    </citation>
    <scope>NUCLEOTIDE SEQUENCE [LARGE SCALE GENOMIC DNA]</scope>
    <source>
        <strain evidence="1 2">R7</strain>
    </source>
</reference>
<dbReference type="RefSeq" id="WP_037231836.1">
    <property type="nucleotide sequence ID" value="NZ_CP008947.1"/>
</dbReference>
<sequence>MTSHRHITTDHDEIRGWIQAHHGAPARTAATTDAVGALHIDFAGVRTGALEHISWQEWFTAFDAQGLALCYPDPHVRGGASAWFELVPRGLGGGFHP</sequence>
<proteinExistence type="predicted"/>
<dbReference type="AlphaFoldDB" id="A0A076EEA7"/>
<protein>
    <submittedName>
        <fullName evidence="1">Uncharacterized protein</fullName>
    </submittedName>
</protein>
<name>A0A076EEA7_RHOOP</name>
<evidence type="ECO:0000313" key="1">
    <source>
        <dbReference type="EMBL" id="AII03467.1"/>
    </source>
</evidence>
<dbReference type="EMBL" id="CP008947">
    <property type="protein sequence ID" value="AII03467.1"/>
    <property type="molecule type" value="Genomic_DNA"/>
</dbReference>
<dbReference type="eggNOG" id="ENOG5032Y6R">
    <property type="taxonomic scope" value="Bacteria"/>
</dbReference>
<dbReference type="Proteomes" id="UP000028488">
    <property type="component" value="Chromosome"/>
</dbReference>